<dbReference type="GO" id="GO:0061632">
    <property type="term" value="F:RNA lariat debranching enzyme activator activity"/>
    <property type="evidence" value="ECO:0007669"/>
    <property type="project" value="TreeGrafter"/>
</dbReference>
<sequence>MATKIFNSSFVFGSVNGQLKSAFAKLATLQAKNNFAFAVVAGNLFTEADDDSVAALLNGTLKVPLPTYFTVGSTPLPPQIVEKIVAEEEICENLHYLNKRSVTKTSEGVRIATLGGLLDTNIAGQSKEHHLPFHTADDAKALRGVNSADILLTTTWPAAVSNGSRVNLTVDPTTIPSSETVADLCAALKPKYHFAMNTSDVFYEREAFFHPPKSEGETSFDITRFLSLASFGNSSKAKAMYAFTLQTETVSILPTGTTVSPFYKSGPRKRTADEAEGYSRFAREDDGDRRNNKRRRNDRNRSPPPGPDRCFFCLSNPNLPTHMVCTIGEDAYIATAKGPLPSAQTFQEQGLNFPAHMIIVPLTHAPTLTTKHMGPEAEVTFKECTRFRESLQAMVSSLSKHKLGTVSWEISRERGIHPHWQVMPISTDMIKKGLVEAAFQVEAENTKLPKLEERDFGLGDEIEGDYFRVWIHAENDDENGGSIISKCLLMRFDQSVRFDLQFGRKVMAKLLGLDKRFQWRDCVQTEQEEKQDADAIREAFKPWDFTA</sequence>
<evidence type="ECO:0000259" key="2">
    <source>
        <dbReference type="Pfam" id="PF04676"/>
    </source>
</evidence>
<feature type="region of interest" description="Disordered" evidence="1">
    <location>
        <begin position="261"/>
        <end position="309"/>
    </location>
</feature>
<dbReference type="GO" id="GO:0000398">
    <property type="term" value="P:mRNA splicing, via spliceosome"/>
    <property type="evidence" value="ECO:0007669"/>
    <property type="project" value="TreeGrafter"/>
</dbReference>
<evidence type="ECO:0000256" key="1">
    <source>
        <dbReference type="SAM" id="MobiDB-lite"/>
    </source>
</evidence>
<evidence type="ECO:0000313" key="4">
    <source>
        <dbReference type="EMBL" id="ELQ63364.1"/>
    </source>
</evidence>
<dbReference type="Pfam" id="PF04677">
    <property type="entry name" value="CwfJ_C_1"/>
    <property type="match status" value="1"/>
</dbReference>
<dbReference type="Pfam" id="PF04676">
    <property type="entry name" value="CwfJ_C_2"/>
    <property type="match status" value="1"/>
</dbReference>
<dbReference type="InterPro" id="IPR006767">
    <property type="entry name" value="Cwf19-like_C_dom-2"/>
</dbReference>
<dbReference type="PANTHER" id="PTHR12072:SF4">
    <property type="entry name" value="CWF19-LIKE PROTEIN 1"/>
    <property type="match status" value="1"/>
</dbReference>
<evidence type="ECO:0000259" key="3">
    <source>
        <dbReference type="Pfam" id="PF04677"/>
    </source>
</evidence>
<protein>
    <submittedName>
        <fullName evidence="4">CwfJ domain-containing protein</fullName>
    </submittedName>
</protein>
<dbReference type="PANTHER" id="PTHR12072">
    <property type="entry name" value="CWF19, CELL CYCLE CONTROL PROTEIN"/>
    <property type="match status" value="1"/>
</dbReference>
<feature type="compositionally biased region" description="Basic and acidic residues" evidence="1">
    <location>
        <begin position="281"/>
        <end position="290"/>
    </location>
</feature>
<gene>
    <name evidence="4" type="ORF">OOW_P131scaffold00984g6</name>
</gene>
<feature type="domain" description="Cwf19-like protein C-terminal" evidence="2">
    <location>
        <begin position="466"/>
        <end position="546"/>
    </location>
</feature>
<dbReference type="EMBL" id="JH794374">
    <property type="protein sequence ID" value="ELQ63364.1"/>
    <property type="molecule type" value="Genomic_DNA"/>
</dbReference>
<feature type="domain" description="Cwf19-like C-terminal" evidence="3">
    <location>
        <begin position="306"/>
        <end position="432"/>
    </location>
</feature>
<reference evidence="4" key="1">
    <citation type="journal article" date="2012" name="PLoS Genet.">
        <title>Comparative analysis of the genomes of two field isolates of the rice blast fungus Magnaporthe oryzae.</title>
        <authorList>
            <person name="Xue M."/>
            <person name="Yang J."/>
            <person name="Li Z."/>
            <person name="Hu S."/>
            <person name="Yao N."/>
            <person name="Dean R.A."/>
            <person name="Zhao W."/>
            <person name="Shen M."/>
            <person name="Zhang H."/>
            <person name="Li C."/>
            <person name="Liu L."/>
            <person name="Cao L."/>
            <person name="Xu X."/>
            <person name="Xing Y."/>
            <person name="Hsiang T."/>
            <person name="Zhang Z."/>
            <person name="Xu J.R."/>
            <person name="Peng Y.L."/>
        </authorList>
    </citation>
    <scope>NUCLEOTIDE SEQUENCE [LARGE SCALE GENOMIC DNA]</scope>
    <source>
        <strain evidence="4">P131</strain>
    </source>
</reference>
<organism>
    <name type="scientific">Pyricularia oryzae (strain P131)</name>
    <name type="common">Rice blast fungus</name>
    <name type="synonym">Magnaporthe oryzae</name>
    <dbReference type="NCBI Taxonomy" id="1143193"/>
    <lineage>
        <taxon>Eukaryota</taxon>
        <taxon>Fungi</taxon>
        <taxon>Dikarya</taxon>
        <taxon>Ascomycota</taxon>
        <taxon>Pezizomycotina</taxon>
        <taxon>Sordariomycetes</taxon>
        <taxon>Sordariomycetidae</taxon>
        <taxon>Magnaporthales</taxon>
        <taxon>Pyriculariaceae</taxon>
        <taxon>Pyricularia</taxon>
    </lineage>
</organism>
<dbReference type="AlphaFoldDB" id="L7J6A4"/>
<dbReference type="CDD" id="cd07380">
    <property type="entry name" value="MPP_CWF19_N"/>
    <property type="match status" value="1"/>
</dbReference>
<accession>L7J6A4</accession>
<dbReference type="InterPro" id="IPR006768">
    <property type="entry name" value="Cwf19-like_C_dom-1"/>
</dbReference>
<dbReference type="GO" id="GO:0071014">
    <property type="term" value="C:post-mRNA release spliceosomal complex"/>
    <property type="evidence" value="ECO:0007669"/>
    <property type="project" value="TreeGrafter"/>
</dbReference>
<name>L7J6A4_PYRO1</name>
<dbReference type="InterPro" id="IPR040194">
    <property type="entry name" value="Cwf19-like"/>
</dbReference>
<proteinExistence type="predicted"/>